<dbReference type="GO" id="GO:0003677">
    <property type="term" value="F:DNA binding"/>
    <property type="evidence" value="ECO:0007669"/>
    <property type="project" value="UniProtKB-KW"/>
</dbReference>
<dbReference type="Proteomes" id="UP001519273">
    <property type="component" value="Unassembled WGS sequence"/>
</dbReference>
<dbReference type="CDD" id="cd05466">
    <property type="entry name" value="PBP2_LTTR_substrate"/>
    <property type="match status" value="1"/>
</dbReference>
<evidence type="ECO:0000256" key="3">
    <source>
        <dbReference type="ARBA" id="ARBA00023125"/>
    </source>
</evidence>
<dbReference type="Pfam" id="PF00126">
    <property type="entry name" value="HTH_1"/>
    <property type="match status" value="1"/>
</dbReference>
<dbReference type="PANTHER" id="PTHR30419:SF28">
    <property type="entry name" value="HTH-TYPE TRANSCRIPTIONAL REGULATOR BSDA"/>
    <property type="match status" value="1"/>
</dbReference>
<dbReference type="InterPro" id="IPR000847">
    <property type="entry name" value="LysR_HTH_N"/>
</dbReference>
<sequence>MDIRQLSYFLVIAKEEQITRAAKVLHMEQPPLSRQLKLLEQELGVTLFDRQGKQMKLTPAGESLKRRAESLLDYFNETIKEVKDIENGLQGTLSVGSVFSSISLLPPKISHFHERHPRVIFKILEGDHFTLGEYLENRNIELVVTRLPFESNYDSSRYSILRLPSDPFVAVIPRTWDFLTSQQSIPMKGLADLPLLALKSDKTIRLHEKIVDECRRFGFEPNIICECSSVAIIIALVVTGIGATILPKSVMSSFPISEIKMLDIPDTSFQSEVGIVWLKNRYLSKSAQAFIDTFQHEIEQR</sequence>
<evidence type="ECO:0000313" key="7">
    <source>
        <dbReference type="Proteomes" id="UP001519273"/>
    </source>
</evidence>
<dbReference type="Gene3D" id="1.10.10.10">
    <property type="entry name" value="Winged helix-like DNA-binding domain superfamily/Winged helix DNA-binding domain"/>
    <property type="match status" value="1"/>
</dbReference>
<evidence type="ECO:0000256" key="4">
    <source>
        <dbReference type="ARBA" id="ARBA00023163"/>
    </source>
</evidence>
<evidence type="ECO:0000313" key="6">
    <source>
        <dbReference type="EMBL" id="MBP1937604.1"/>
    </source>
</evidence>
<dbReference type="Gene3D" id="3.40.190.290">
    <property type="match status" value="1"/>
</dbReference>
<dbReference type="InterPro" id="IPR036390">
    <property type="entry name" value="WH_DNA-bd_sf"/>
</dbReference>
<accession>A0ABS4H500</accession>
<gene>
    <name evidence="6" type="ORF">J2Z20_002517</name>
</gene>
<keyword evidence="2" id="KW-0805">Transcription regulation</keyword>
<dbReference type="InterPro" id="IPR036388">
    <property type="entry name" value="WH-like_DNA-bd_sf"/>
</dbReference>
<dbReference type="PROSITE" id="PS50931">
    <property type="entry name" value="HTH_LYSR"/>
    <property type="match status" value="1"/>
</dbReference>
<proteinExistence type="inferred from homology"/>
<feature type="domain" description="HTH lysR-type" evidence="5">
    <location>
        <begin position="1"/>
        <end position="58"/>
    </location>
</feature>
<dbReference type="EMBL" id="JAGGKP010000006">
    <property type="protein sequence ID" value="MBP1937604.1"/>
    <property type="molecule type" value="Genomic_DNA"/>
</dbReference>
<protein>
    <submittedName>
        <fullName evidence="6">DNA-binding transcriptional LysR family regulator</fullName>
    </submittedName>
</protein>
<comment type="similarity">
    <text evidence="1">Belongs to the LysR transcriptional regulatory family.</text>
</comment>
<evidence type="ECO:0000256" key="1">
    <source>
        <dbReference type="ARBA" id="ARBA00009437"/>
    </source>
</evidence>
<evidence type="ECO:0000259" key="5">
    <source>
        <dbReference type="PROSITE" id="PS50931"/>
    </source>
</evidence>
<comment type="caution">
    <text evidence="6">The sequence shown here is derived from an EMBL/GenBank/DDBJ whole genome shotgun (WGS) entry which is preliminary data.</text>
</comment>
<keyword evidence="3 6" id="KW-0238">DNA-binding</keyword>
<dbReference type="PRINTS" id="PR00039">
    <property type="entry name" value="HTHLYSR"/>
</dbReference>
<organism evidence="6 7">
    <name type="scientific">Paenibacillus sediminis</name>
    <dbReference type="NCBI Taxonomy" id="664909"/>
    <lineage>
        <taxon>Bacteria</taxon>
        <taxon>Bacillati</taxon>
        <taxon>Bacillota</taxon>
        <taxon>Bacilli</taxon>
        <taxon>Bacillales</taxon>
        <taxon>Paenibacillaceae</taxon>
        <taxon>Paenibacillus</taxon>
    </lineage>
</organism>
<dbReference type="SUPFAM" id="SSF46785">
    <property type="entry name" value="Winged helix' DNA-binding domain"/>
    <property type="match status" value="1"/>
</dbReference>
<keyword evidence="7" id="KW-1185">Reference proteome</keyword>
<dbReference type="InterPro" id="IPR005119">
    <property type="entry name" value="LysR_subst-bd"/>
</dbReference>
<keyword evidence="4" id="KW-0804">Transcription</keyword>
<dbReference type="Pfam" id="PF03466">
    <property type="entry name" value="LysR_substrate"/>
    <property type="match status" value="1"/>
</dbReference>
<dbReference type="PANTHER" id="PTHR30419">
    <property type="entry name" value="HTH-TYPE TRANSCRIPTIONAL REGULATOR YBHD"/>
    <property type="match status" value="1"/>
</dbReference>
<name>A0ABS4H500_9BACL</name>
<reference evidence="6 7" key="1">
    <citation type="submission" date="2021-03" db="EMBL/GenBank/DDBJ databases">
        <title>Genomic Encyclopedia of Type Strains, Phase IV (KMG-IV): sequencing the most valuable type-strain genomes for metagenomic binning, comparative biology and taxonomic classification.</title>
        <authorList>
            <person name="Goeker M."/>
        </authorList>
    </citation>
    <scope>NUCLEOTIDE SEQUENCE [LARGE SCALE GENOMIC DNA]</scope>
    <source>
        <strain evidence="6 7">DSM 23491</strain>
    </source>
</reference>
<dbReference type="RefSeq" id="WP_209850519.1">
    <property type="nucleotide sequence ID" value="NZ_CBCRVE010000007.1"/>
</dbReference>
<dbReference type="InterPro" id="IPR050950">
    <property type="entry name" value="HTH-type_LysR_regulators"/>
</dbReference>
<dbReference type="SUPFAM" id="SSF53850">
    <property type="entry name" value="Periplasmic binding protein-like II"/>
    <property type="match status" value="1"/>
</dbReference>
<evidence type="ECO:0000256" key="2">
    <source>
        <dbReference type="ARBA" id="ARBA00023015"/>
    </source>
</evidence>